<feature type="transmembrane region" description="Helical" evidence="3">
    <location>
        <begin position="653"/>
        <end position="672"/>
    </location>
</feature>
<feature type="transmembrane region" description="Helical" evidence="3">
    <location>
        <begin position="224"/>
        <end position="240"/>
    </location>
</feature>
<evidence type="ECO:0000313" key="5">
    <source>
        <dbReference type="Proteomes" id="UP001431199"/>
    </source>
</evidence>
<keyword evidence="3" id="KW-1133">Transmembrane helix</keyword>
<evidence type="ECO:0000256" key="1">
    <source>
        <dbReference type="SAM" id="Coils"/>
    </source>
</evidence>
<feature type="transmembrane region" description="Helical" evidence="3">
    <location>
        <begin position="538"/>
        <end position="556"/>
    </location>
</feature>
<feature type="transmembrane region" description="Helical" evidence="3">
    <location>
        <begin position="332"/>
        <end position="353"/>
    </location>
</feature>
<accession>A0ABT2M2U8</accession>
<keyword evidence="1" id="KW-0175">Coiled coil</keyword>
<feature type="transmembrane region" description="Helical" evidence="3">
    <location>
        <begin position="139"/>
        <end position="163"/>
    </location>
</feature>
<feature type="transmembrane region" description="Helical" evidence="3">
    <location>
        <begin position="304"/>
        <end position="320"/>
    </location>
</feature>
<feature type="transmembrane region" description="Helical" evidence="3">
    <location>
        <begin position="484"/>
        <end position="501"/>
    </location>
</feature>
<proteinExistence type="predicted"/>
<feature type="transmembrane region" description="Helical" evidence="3">
    <location>
        <begin position="247"/>
        <end position="267"/>
    </location>
</feature>
<feature type="transmembrane region" description="Helical" evidence="3">
    <location>
        <begin position="382"/>
        <end position="400"/>
    </location>
</feature>
<feature type="region of interest" description="Disordered" evidence="2">
    <location>
        <begin position="68"/>
        <end position="90"/>
    </location>
</feature>
<feature type="transmembrane region" description="Helical" evidence="3">
    <location>
        <begin position="705"/>
        <end position="726"/>
    </location>
</feature>
<dbReference type="EMBL" id="JAODBU010000008">
    <property type="protein sequence ID" value="MCT7399211.1"/>
    <property type="molecule type" value="Genomic_DNA"/>
</dbReference>
<sequence>MHDILQYEEKLIKTRLELNDLIEKYSNNKENIDKAIIENKIEYLTKELDYLNNQLNLLKLSVENETEHNNTYSADKPPVNPQPYYSAGHSSAPQPYYSKGQVHPYSPVTSTTGTSIDNGVRKNSTKNFNNFELLMGKSLMGIFASVLIFISLILFATLVLPMLSDTAKILILYIFSFALMIAGIFLLKKDSHNKLYISISGCGTGAIFISLLLSNMYFKIINEITLYLFIFVWALFVCVLSKTKSYIFAIIGQAGITISILFGTYFCHASGDWNKLLFLSAFFVVTESIFYYTNIQDDYHKNSICNIFNMICLFTFKATMPDYKLYAGNSTVIILSYCILLLFISSIIITGFVKMKVDNNFSAVFSITNMFYYIALTTLYCFSFNEFFNIAVALLILIGIELKFKDENKFDIILLQTAMMLVPIISMVQIAFDNSGNFIYNYFYLSIFIIPFAVYGYFYKQYIYKIFSIVYFIFFVLNSSTNNISRLLISISLLCLFSFLMKYTKDYSNKIKILLYCMFIFITINDFSNIIAPLFSAHIAKDFTSFIIICLVNIVAKFTPFSKNWISGKNEKSTNITTDIVNLFLMICGLRFIIKLNSPALHIIAILVTLVLFLINSQNYLKKEKITFGIYVGIKFTILMVIILNSFNSPNYLISIFAFLFAILCIVLGFCFSFKSLRIYGLVLSLVSIAKLILLDITYDNTIGHALSFFVCGILCFVISTIYNIVDKKINKQ</sequence>
<dbReference type="RefSeq" id="WP_260978774.1">
    <property type="nucleotide sequence ID" value="NZ_JAODBU010000008.1"/>
</dbReference>
<evidence type="ECO:0000256" key="2">
    <source>
        <dbReference type="SAM" id="MobiDB-lite"/>
    </source>
</evidence>
<evidence type="ECO:0000313" key="4">
    <source>
        <dbReference type="EMBL" id="MCT7399211.1"/>
    </source>
</evidence>
<feature type="transmembrane region" description="Helical" evidence="3">
    <location>
        <begin position="513"/>
        <end position="532"/>
    </location>
</feature>
<feature type="transmembrane region" description="Helical" evidence="3">
    <location>
        <begin position="576"/>
        <end position="594"/>
    </location>
</feature>
<name>A0ABT2M2U8_9FIRM</name>
<feature type="transmembrane region" description="Helical" evidence="3">
    <location>
        <begin position="628"/>
        <end position="647"/>
    </location>
</feature>
<feature type="transmembrane region" description="Helical" evidence="3">
    <location>
        <begin position="679"/>
        <end position="699"/>
    </location>
</feature>
<feature type="transmembrane region" description="Helical" evidence="3">
    <location>
        <begin position="273"/>
        <end position="292"/>
    </location>
</feature>
<organism evidence="4 5">
    <name type="scientific">Eubacterium album</name>
    <dbReference type="NCBI Taxonomy" id="2978477"/>
    <lineage>
        <taxon>Bacteria</taxon>
        <taxon>Bacillati</taxon>
        <taxon>Bacillota</taxon>
        <taxon>Clostridia</taxon>
        <taxon>Eubacteriales</taxon>
        <taxon>Eubacteriaceae</taxon>
        <taxon>Eubacterium</taxon>
    </lineage>
</organism>
<protein>
    <submittedName>
        <fullName evidence="4">DUF2339 domain-containing protein</fullName>
    </submittedName>
</protein>
<reference evidence="4" key="1">
    <citation type="submission" date="2022-09" db="EMBL/GenBank/DDBJ databases">
        <title>Eubacterium sp. LFL-14 isolated from human feces.</title>
        <authorList>
            <person name="Liu F."/>
        </authorList>
    </citation>
    <scope>NUCLEOTIDE SEQUENCE</scope>
    <source>
        <strain evidence="4">LFL-14</strain>
    </source>
</reference>
<feature type="transmembrane region" description="Helical" evidence="3">
    <location>
        <begin position="438"/>
        <end position="455"/>
    </location>
</feature>
<gene>
    <name evidence="4" type="ORF">N5B56_08990</name>
</gene>
<feature type="coiled-coil region" evidence="1">
    <location>
        <begin position="4"/>
        <end position="54"/>
    </location>
</feature>
<keyword evidence="5" id="KW-1185">Reference proteome</keyword>
<comment type="caution">
    <text evidence="4">The sequence shown here is derived from an EMBL/GenBank/DDBJ whole genome shotgun (WGS) entry which is preliminary data.</text>
</comment>
<keyword evidence="3" id="KW-0472">Membrane</keyword>
<keyword evidence="3" id="KW-0812">Transmembrane</keyword>
<dbReference type="Proteomes" id="UP001431199">
    <property type="component" value="Unassembled WGS sequence"/>
</dbReference>
<feature type="transmembrane region" description="Helical" evidence="3">
    <location>
        <begin position="412"/>
        <end position="432"/>
    </location>
</feature>
<feature type="transmembrane region" description="Helical" evidence="3">
    <location>
        <begin position="169"/>
        <end position="188"/>
    </location>
</feature>
<feature type="transmembrane region" description="Helical" evidence="3">
    <location>
        <begin position="600"/>
        <end position="616"/>
    </location>
</feature>
<feature type="transmembrane region" description="Helical" evidence="3">
    <location>
        <begin position="195"/>
        <end position="218"/>
    </location>
</feature>
<evidence type="ECO:0000256" key="3">
    <source>
        <dbReference type="SAM" id="Phobius"/>
    </source>
</evidence>